<protein>
    <submittedName>
        <fullName evidence="1">Predicted protein</fullName>
    </submittedName>
</protein>
<proteinExistence type="predicted"/>
<reference evidence="1 2" key="1">
    <citation type="journal article" date="2008" name="Nature">
        <title>The genome of Laccaria bicolor provides insights into mycorrhizal symbiosis.</title>
        <authorList>
            <person name="Martin F."/>
            <person name="Aerts A."/>
            <person name="Ahren D."/>
            <person name="Brun A."/>
            <person name="Danchin E.G.J."/>
            <person name="Duchaussoy F."/>
            <person name="Gibon J."/>
            <person name="Kohler A."/>
            <person name="Lindquist E."/>
            <person name="Pereda V."/>
            <person name="Salamov A."/>
            <person name="Shapiro H.J."/>
            <person name="Wuyts J."/>
            <person name="Blaudez D."/>
            <person name="Buee M."/>
            <person name="Brokstein P."/>
            <person name="Canbaeck B."/>
            <person name="Cohen D."/>
            <person name="Courty P.E."/>
            <person name="Coutinho P.M."/>
            <person name="Delaruelle C."/>
            <person name="Detter J.C."/>
            <person name="Deveau A."/>
            <person name="DiFazio S."/>
            <person name="Duplessis S."/>
            <person name="Fraissinet-Tachet L."/>
            <person name="Lucic E."/>
            <person name="Frey-Klett P."/>
            <person name="Fourrey C."/>
            <person name="Feussner I."/>
            <person name="Gay G."/>
            <person name="Grimwood J."/>
            <person name="Hoegger P.J."/>
            <person name="Jain P."/>
            <person name="Kilaru S."/>
            <person name="Labbe J."/>
            <person name="Lin Y.C."/>
            <person name="Legue V."/>
            <person name="Le Tacon F."/>
            <person name="Marmeisse R."/>
            <person name="Melayah D."/>
            <person name="Montanini B."/>
            <person name="Muratet M."/>
            <person name="Nehls U."/>
            <person name="Niculita-Hirzel H."/>
            <person name="Oudot-Le Secq M.P."/>
            <person name="Peter M."/>
            <person name="Quesneville H."/>
            <person name="Rajashekar B."/>
            <person name="Reich M."/>
            <person name="Rouhier N."/>
            <person name="Schmutz J."/>
            <person name="Yin T."/>
            <person name="Chalot M."/>
            <person name="Henrissat B."/>
            <person name="Kuees U."/>
            <person name="Lucas S."/>
            <person name="Van de Peer Y."/>
            <person name="Podila G.K."/>
            <person name="Polle A."/>
            <person name="Pukkila P.J."/>
            <person name="Richardson P.M."/>
            <person name="Rouze P."/>
            <person name="Sanders I.R."/>
            <person name="Stajich J.E."/>
            <person name="Tunlid A."/>
            <person name="Tuskan G."/>
            <person name="Grigoriev I.V."/>
        </authorList>
    </citation>
    <scope>NUCLEOTIDE SEQUENCE [LARGE SCALE GENOMIC DNA]</scope>
    <source>
        <strain evidence="2">S238N-H82 / ATCC MYA-4686</strain>
    </source>
</reference>
<evidence type="ECO:0000313" key="1">
    <source>
        <dbReference type="EMBL" id="EDQ98880.1"/>
    </source>
</evidence>
<sequence>MSSANFYLDKGDRAPEVYLFNHDWADWIGLNTDTRKIPLGARNWKDLTAVDWDSVEVTPSGKYADLEWTLHPDWCRHDTHWRGFGLTRVDTIPSVGSPWYFDMDTPVAYCAMEGGFSFAEQQRSNAANDLTFFDSCLEEIVATKRFVNDSPVPPPFNRDCLTATFHSIIALQKEGAAAKRAAWDRLVFLTWWTSACDDWADGMDEVIADRVECIVSRGRDPRGFLFDLLMDWHEMNIPFLLARSIPFYYTFPLEARLNERFCRLNPKILASYAGPDGDEVIIHDIDYESDTEATEATTHRYDDFFQPLNP</sequence>
<dbReference type="EMBL" id="DS547186">
    <property type="protein sequence ID" value="EDQ98880.1"/>
    <property type="molecule type" value="Genomic_DNA"/>
</dbReference>
<dbReference type="Proteomes" id="UP000001194">
    <property type="component" value="Unassembled WGS sequence"/>
</dbReference>
<dbReference type="AlphaFoldDB" id="B0E2P6"/>
<dbReference type="HOGENOM" id="CLU_919949_0_0_1"/>
<evidence type="ECO:0000313" key="2">
    <source>
        <dbReference type="Proteomes" id="UP000001194"/>
    </source>
</evidence>
<name>B0E2P6_LACBS</name>
<accession>B0E2P6</accession>
<dbReference type="InParanoid" id="B0E2P6"/>
<dbReference type="KEGG" id="lbc:LACBIDRAFT_335573"/>
<gene>
    <name evidence="1" type="ORF">LACBIDRAFT_335573</name>
</gene>
<dbReference type="OrthoDB" id="2921818at2759"/>
<dbReference type="GeneID" id="6086115"/>
<keyword evidence="2" id="KW-1185">Reference proteome</keyword>
<organism evidence="2">
    <name type="scientific">Laccaria bicolor (strain S238N-H82 / ATCC MYA-4686)</name>
    <name type="common">Bicoloured deceiver</name>
    <name type="synonym">Laccaria laccata var. bicolor</name>
    <dbReference type="NCBI Taxonomy" id="486041"/>
    <lineage>
        <taxon>Eukaryota</taxon>
        <taxon>Fungi</taxon>
        <taxon>Dikarya</taxon>
        <taxon>Basidiomycota</taxon>
        <taxon>Agaricomycotina</taxon>
        <taxon>Agaricomycetes</taxon>
        <taxon>Agaricomycetidae</taxon>
        <taxon>Agaricales</taxon>
        <taxon>Agaricineae</taxon>
        <taxon>Hydnangiaceae</taxon>
        <taxon>Laccaria</taxon>
    </lineage>
</organism>
<dbReference type="RefSeq" id="XP_001890459.1">
    <property type="nucleotide sequence ID" value="XM_001890424.1"/>
</dbReference>